<dbReference type="EMBL" id="CAJHUC010003131">
    <property type="protein sequence ID" value="CAD7705468.1"/>
    <property type="molecule type" value="Genomic_DNA"/>
</dbReference>
<dbReference type="SUPFAM" id="SSF111352">
    <property type="entry name" value="Ammonium transporter"/>
    <property type="match status" value="1"/>
</dbReference>
<dbReference type="PANTHER" id="PTHR11730">
    <property type="entry name" value="AMMONIUM TRANSPORTER"/>
    <property type="match status" value="1"/>
</dbReference>
<feature type="transmembrane region" description="Helical" evidence="6">
    <location>
        <begin position="57"/>
        <end position="79"/>
    </location>
</feature>
<evidence type="ECO:0000256" key="5">
    <source>
        <dbReference type="ARBA" id="ARBA00023136"/>
    </source>
</evidence>
<feature type="transmembrane region" description="Helical" evidence="6">
    <location>
        <begin position="86"/>
        <end position="109"/>
    </location>
</feature>
<evidence type="ECO:0000256" key="3">
    <source>
        <dbReference type="ARBA" id="ARBA00022692"/>
    </source>
</evidence>
<dbReference type="Pfam" id="PF00909">
    <property type="entry name" value="Ammonium_transp"/>
    <property type="match status" value="1"/>
</dbReference>
<organism evidence="8 9">
    <name type="scientific">Ostreobium quekettii</name>
    <dbReference type="NCBI Taxonomy" id="121088"/>
    <lineage>
        <taxon>Eukaryota</taxon>
        <taxon>Viridiplantae</taxon>
        <taxon>Chlorophyta</taxon>
        <taxon>core chlorophytes</taxon>
        <taxon>Ulvophyceae</taxon>
        <taxon>TCBD clade</taxon>
        <taxon>Bryopsidales</taxon>
        <taxon>Ostreobineae</taxon>
        <taxon>Ostreobiaceae</taxon>
        <taxon>Ostreobium</taxon>
    </lineage>
</organism>
<dbReference type="InterPro" id="IPR029020">
    <property type="entry name" value="Ammonium/urea_transptr"/>
</dbReference>
<feature type="domain" description="Ammonium transporter AmtB-like" evidence="7">
    <location>
        <begin position="59"/>
        <end position="406"/>
    </location>
</feature>
<evidence type="ECO:0000313" key="8">
    <source>
        <dbReference type="EMBL" id="CAD7705468.1"/>
    </source>
</evidence>
<dbReference type="PRINTS" id="PR00342">
    <property type="entry name" value="RHESUSRHD"/>
</dbReference>
<feature type="transmembrane region" description="Helical" evidence="6">
    <location>
        <begin position="129"/>
        <end position="148"/>
    </location>
</feature>
<dbReference type="InterPro" id="IPR002229">
    <property type="entry name" value="RhesusRHD"/>
</dbReference>
<protein>
    <recommendedName>
        <fullName evidence="7">Ammonium transporter AmtB-like domain-containing protein</fullName>
    </recommendedName>
</protein>
<reference evidence="8" key="1">
    <citation type="submission" date="2020-12" db="EMBL/GenBank/DDBJ databases">
        <authorList>
            <person name="Iha C."/>
        </authorList>
    </citation>
    <scope>NUCLEOTIDE SEQUENCE</scope>
</reference>
<accession>A0A8S1JCC7</accession>
<proteinExistence type="inferred from homology"/>
<comment type="similarity">
    <text evidence="2">Belongs to the ammonium transporter (TC 2.A.49) family. Rh subfamily.</text>
</comment>
<dbReference type="Gene3D" id="1.10.3430.10">
    <property type="entry name" value="Ammonium transporter AmtB like domains"/>
    <property type="match status" value="1"/>
</dbReference>
<dbReference type="OrthoDB" id="534912at2759"/>
<evidence type="ECO:0000256" key="6">
    <source>
        <dbReference type="SAM" id="Phobius"/>
    </source>
</evidence>
<evidence type="ECO:0000313" key="9">
    <source>
        <dbReference type="Proteomes" id="UP000708148"/>
    </source>
</evidence>
<keyword evidence="4 6" id="KW-1133">Transmembrane helix</keyword>
<dbReference type="InterPro" id="IPR024041">
    <property type="entry name" value="NH4_transpt_AmtB-like_dom"/>
</dbReference>
<evidence type="ECO:0000259" key="7">
    <source>
        <dbReference type="Pfam" id="PF00909"/>
    </source>
</evidence>
<comment type="subcellular location">
    <subcellularLocation>
        <location evidence="1">Membrane</location>
        <topology evidence="1">Multi-pass membrane protein</topology>
    </subcellularLocation>
</comment>
<keyword evidence="3 6" id="KW-0812">Transmembrane</keyword>
<keyword evidence="9" id="KW-1185">Reference proteome</keyword>
<feature type="transmembrane region" description="Helical" evidence="6">
    <location>
        <begin position="379"/>
        <end position="403"/>
    </location>
</feature>
<evidence type="ECO:0000256" key="2">
    <source>
        <dbReference type="ARBA" id="ARBA00011036"/>
    </source>
</evidence>
<dbReference type="AlphaFoldDB" id="A0A8S1JCC7"/>
<dbReference type="PANTHER" id="PTHR11730:SF60">
    <property type="entry name" value="RH50, ISOFORM D"/>
    <property type="match status" value="1"/>
</dbReference>
<comment type="caution">
    <text evidence="8">The sequence shown here is derived from an EMBL/GenBank/DDBJ whole genome shotgun (WGS) entry which is preliminary data.</text>
</comment>
<dbReference type="Proteomes" id="UP000708148">
    <property type="component" value="Unassembled WGS sequence"/>
</dbReference>
<feature type="transmembrane region" description="Helical" evidence="6">
    <location>
        <begin position="260"/>
        <end position="283"/>
    </location>
</feature>
<dbReference type="GO" id="GO:0008519">
    <property type="term" value="F:ammonium channel activity"/>
    <property type="evidence" value="ECO:0007669"/>
    <property type="project" value="InterPro"/>
</dbReference>
<feature type="transmembrane region" description="Helical" evidence="6">
    <location>
        <begin position="186"/>
        <end position="204"/>
    </location>
</feature>
<feature type="transmembrane region" description="Helical" evidence="6">
    <location>
        <begin position="224"/>
        <end position="240"/>
    </location>
</feature>
<evidence type="ECO:0000256" key="4">
    <source>
        <dbReference type="ARBA" id="ARBA00022989"/>
    </source>
</evidence>
<evidence type="ECO:0000256" key="1">
    <source>
        <dbReference type="ARBA" id="ARBA00004141"/>
    </source>
</evidence>
<gene>
    <name evidence="8" type="ORF">OSTQU699_LOCUS10823</name>
</gene>
<feature type="transmembrane region" description="Helical" evidence="6">
    <location>
        <begin position="290"/>
        <end position="309"/>
    </location>
</feature>
<dbReference type="GO" id="GO:0005886">
    <property type="term" value="C:plasma membrane"/>
    <property type="evidence" value="ECO:0007669"/>
    <property type="project" value="InterPro"/>
</dbReference>
<name>A0A8S1JCC7_9CHLO</name>
<feature type="transmembrane region" description="Helical" evidence="6">
    <location>
        <begin position="155"/>
        <end position="174"/>
    </location>
</feature>
<dbReference type="GO" id="GO:0097272">
    <property type="term" value="P:ammonium homeostasis"/>
    <property type="evidence" value="ECO:0007669"/>
    <property type="project" value="TreeGrafter"/>
</dbReference>
<keyword evidence="5 6" id="KW-0472">Membrane</keyword>
<feature type="transmembrane region" description="Helical" evidence="6">
    <location>
        <begin position="25"/>
        <end position="45"/>
    </location>
</feature>
<sequence>MARGGLAAPLLGRSQGSASGTLRKVFGSISGLCLLILLILFFVFVRYSPEDADVDVYYMWYIHVAIMIWVGFGFLMTFLHHYSLGAVCLNFFASCFITLEAAFVIGSFYYSDHHEAGSWLVVDLNLPLLIEGLFAAAAGMISFGAVLGKVSPAQLLLLMVLEVPFYAVNNYFIIDQVFSAKDVGGSMGIHAFGAYFGLAATLFLSRKGTGSSHTQNRSNYTSDVTSMIGTIFLWIFWPSFNATMAMPGPFSSAIHDSRFTAVVNTIVSLSGACLATFMASALVDGKFNVVHIQNATLAGGVAMGSAADLSDVGPGGALAIGMVAGILSVMGFKYIGPVLEKWVGLKDTRGVHNLHGLPGLLGGVAAAVVMMVNGDWHGFGYQLLALLVTFNVAILGGAVSGALSSLVDRLGTDDAVNAAFNDQSAFSIEV</sequence>
<feature type="transmembrane region" description="Helical" evidence="6">
    <location>
        <begin position="356"/>
        <end position="373"/>
    </location>
</feature>
<feature type="transmembrane region" description="Helical" evidence="6">
    <location>
        <begin position="315"/>
        <end position="335"/>
    </location>
</feature>